<name>A0A9W3D851_RAPSA</name>
<dbReference type="OrthoDB" id="1112049at2759"/>
<keyword evidence="1" id="KW-1185">Reference proteome</keyword>
<dbReference type="PANTHER" id="PTHR33116:SF86">
    <property type="entry name" value="REVERSE TRANSCRIPTASE DOMAIN-CONTAINING PROTEIN"/>
    <property type="match status" value="1"/>
</dbReference>
<reference evidence="2" key="2">
    <citation type="submission" date="2025-08" db="UniProtKB">
        <authorList>
            <consortium name="RefSeq"/>
        </authorList>
    </citation>
    <scope>IDENTIFICATION</scope>
    <source>
        <tissue evidence="2">Leaf</tissue>
    </source>
</reference>
<protein>
    <submittedName>
        <fullName evidence="2">Uncharacterized mitochondrial protein AtMg00310-like</fullName>
    </submittedName>
</protein>
<dbReference type="KEGG" id="rsz:130508519"/>
<dbReference type="Proteomes" id="UP000504610">
    <property type="component" value="Chromosome 2"/>
</dbReference>
<accession>A0A9W3D851</accession>
<evidence type="ECO:0000313" key="2">
    <source>
        <dbReference type="RefSeq" id="XP_056860055.1"/>
    </source>
</evidence>
<evidence type="ECO:0000313" key="1">
    <source>
        <dbReference type="Proteomes" id="UP000504610"/>
    </source>
</evidence>
<dbReference type="AlphaFoldDB" id="A0A9W3D851"/>
<gene>
    <name evidence="2" type="primary">LOC130508519</name>
</gene>
<proteinExistence type="predicted"/>
<dbReference type="RefSeq" id="XP_056860055.1">
    <property type="nucleotide sequence ID" value="XM_057004075.1"/>
</dbReference>
<dbReference type="GeneID" id="130508519"/>
<organism evidence="1 2">
    <name type="scientific">Raphanus sativus</name>
    <name type="common">Radish</name>
    <name type="synonym">Raphanus raphanistrum var. sativus</name>
    <dbReference type="NCBI Taxonomy" id="3726"/>
    <lineage>
        <taxon>Eukaryota</taxon>
        <taxon>Viridiplantae</taxon>
        <taxon>Streptophyta</taxon>
        <taxon>Embryophyta</taxon>
        <taxon>Tracheophyta</taxon>
        <taxon>Spermatophyta</taxon>
        <taxon>Magnoliopsida</taxon>
        <taxon>eudicotyledons</taxon>
        <taxon>Gunneridae</taxon>
        <taxon>Pentapetalae</taxon>
        <taxon>rosids</taxon>
        <taxon>malvids</taxon>
        <taxon>Brassicales</taxon>
        <taxon>Brassicaceae</taxon>
        <taxon>Brassiceae</taxon>
        <taxon>Raphanus</taxon>
    </lineage>
</organism>
<reference evidence="1" key="1">
    <citation type="journal article" date="2019" name="Database">
        <title>The radish genome database (RadishGD): an integrated information resource for radish genomics.</title>
        <authorList>
            <person name="Yu H.J."/>
            <person name="Baek S."/>
            <person name="Lee Y.J."/>
            <person name="Cho A."/>
            <person name="Mun J.H."/>
        </authorList>
    </citation>
    <scope>NUCLEOTIDE SEQUENCE [LARGE SCALE GENOMIC DNA]</scope>
    <source>
        <strain evidence="1">cv. WK10039</strain>
    </source>
</reference>
<dbReference type="PANTHER" id="PTHR33116">
    <property type="entry name" value="REVERSE TRANSCRIPTASE ZINC-BINDING DOMAIN-CONTAINING PROTEIN-RELATED-RELATED"/>
    <property type="match status" value="1"/>
</dbReference>
<sequence length="291" mass="33119">MGAKEVLIKSVALALPIYAMSVFQLPKDLCARITSDIAEFWWSSGNKKKKIHWVSMEKLCKPKEAGSMGFHDIGRFNQALLCKQAWRIWSQPDSLVAKILRGRYFSKSSFMDCGVGTRPSYIWRSILHGRELLQQGLVRKIGNGASTNVWAENWIIDTTPRPPMYRADSDIDLTSKVSDLFMDNTGRWNRELLFETFTDEDAERILSLKPRMEAQDSVEWGFTNNGFYSTRSGYKLTEELVKLNAGGGSSLPPLEKKLWSHIWKIKAPPKLKHFIWRALSGALAVGERLCT</sequence>